<organism evidence="3 4">
    <name type="scientific">Lasiodiplodia theobromae</name>
    <dbReference type="NCBI Taxonomy" id="45133"/>
    <lineage>
        <taxon>Eukaryota</taxon>
        <taxon>Fungi</taxon>
        <taxon>Dikarya</taxon>
        <taxon>Ascomycota</taxon>
        <taxon>Pezizomycotina</taxon>
        <taxon>Dothideomycetes</taxon>
        <taxon>Dothideomycetes incertae sedis</taxon>
        <taxon>Botryosphaeriales</taxon>
        <taxon>Botryosphaeriaceae</taxon>
        <taxon>Lasiodiplodia</taxon>
    </lineage>
</organism>
<dbReference type="CDD" id="cd03457">
    <property type="entry name" value="intradiol_dioxygenase_like"/>
    <property type="match status" value="1"/>
</dbReference>
<proteinExistence type="predicted"/>
<dbReference type="AlphaFoldDB" id="A0A5N5DQJ4"/>
<dbReference type="Gene3D" id="2.60.130.10">
    <property type="entry name" value="Aromatic compound dioxygenase"/>
    <property type="match status" value="1"/>
</dbReference>
<keyword evidence="4" id="KW-1185">Reference proteome</keyword>
<keyword evidence="1" id="KW-0732">Signal</keyword>
<accession>A0A5N5DQJ4</accession>
<dbReference type="GO" id="GO:0016702">
    <property type="term" value="F:oxidoreductase activity, acting on single donors with incorporation of molecular oxygen, incorporation of two atoms of oxygen"/>
    <property type="evidence" value="ECO:0007669"/>
    <property type="project" value="InterPro"/>
</dbReference>
<evidence type="ECO:0000256" key="1">
    <source>
        <dbReference type="SAM" id="SignalP"/>
    </source>
</evidence>
<dbReference type="Proteomes" id="UP000325902">
    <property type="component" value="Unassembled WGS sequence"/>
</dbReference>
<dbReference type="GO" id="GO:0008199">
    <property type="term" value="F:ferric iron binding"/>
    <property type="evidence" value="ECO:0007669"/>
    <property type="project" value="InterPro"/>
</dbReference>
<protein>
    <recommendedName>
        <fullName evidence="2">Intradiol ring-cleavage dioxygenases domain-containing protein</fullName>
    </recommendedName>
</protein>
<dbReference type="EMBL" id="VCHE01000009">
    <property type="protein sequence ID" value="KAB2579004.1"/>
    <property type="molecule type" value="Genomic_DNA"/>
</dbReference>
<dbReference type="PANTHER" id="PTHR34315">
    <property type="match status" value="1"/>
</dbReference>
<dbReference type="InterPro" id="IPR015889">
    <property type="entry name" value="Intradiol_dOase_core"/>
</dbReference>
<sequence length="335" mass="37771">MKFTGALLATGLLFTAVKSHPGGHHVPRVEMQRRAGLSKRCANHVAQFNEKRYAKRMKAKRSLELKQRSDNTTHQITTEAPYYEVIQNDTCVLAPDITQGPYLWPRAQTLRQDMSEDQPGVPLWLDVGVIDMATCEPLNDALVSFWHCNSTGSYSSFTGVNPNINFKDFLHQQNIRNFTIGETDLHTDDTKWLRGMWPTNGEGIMEMKTIFPGFYEGRAIHIHTQIFTNWTLHENGTLSSGHNINTGQLYFPEDVTKQLMALEPYSSHTEIERVTNDADGHIAEGQVGGYNPIVSVIPADGENAENGLVGYVTMGVDTTETYEEPEDPEGFWWKH</sequence>
<feature type="chain" id="PRO_5024859936" description="Intradiol ring-cleavage dioxygenases domain-containing protein" evidence="1">
    <location>
        <begin position="20"/>
        <end position="335"/>
    </location>
</feature>
<name>A0A5N5DQJ4_9PEZI</name>
<dbReference type="SUPFAM" id="SSF49482">
    <property type="entry name" value="Aromatic compound dioxygenase"/>
    <property type="match status" value="1"/>
</dbReference>
<reference evidence="3 4" key="1">
    <citation type="journal article" date="2019" name="Sci. Rep.">
        <title>A multi-omics analysis of the grapevine pathogen Lasiodiplodia theobromae reveals that temperature affects the expression of virulence- and pathogenicity-related genes.</title>
        <authorList>
            <person name="Felix C."/>
            <person name="Meneses R."/>
            <person name="Goncalves M.F.M."/>
            <person name="Tilleman L."/>
            <person name="Duarte A.S."/>
            <person name="Jorrin-Novo J.V."/>
            <person name="Van de Peer Y."/>
            <person name="Deforce D."/>
            <person name="Van Nieuwerburgh F."/>
            <person name="Esteves A.C."/>
            <person name="Alves A."/>
        </authorList>
    </citation>
    <scope>NUCLEOTIDE SEQUENCE [LARGE SCALE GENOMIC DNA]</scope>
    <source>
        <strain evidence="3 4">LA-SOL3</strain>
    </source>
</reference>
<dbReference type="PANTHER" id="PTHR34315:SF1">
    <property type="entry name" value="INTRADIOL RING-CLEAVAGE DIOXYGENASES DOMAIN-CONTAINING PROTEIN-RELATED"/>
    <property type="match status" value="1"/>
</dbReference>
<evidence type="ECO:0000313" key="3">
    <source>
        <dbReference type="EMBL" id="KAB2579004.1"/>
    </source>
</evidence>
<comment type="caution">
    <text evidence="3">The sequence shown here is derived from an EMBL/GenBank/DDBJ whole genome shotgun (WGS) entry which is preliminary data.</text>
</comment>
<gene>
    <name evidence="3" type="ORF">DBV05_g2489</name>
</gene>
<evidence type="ECO:0000313" key="4">
    <source>
        <dbReference type="Proteomes" id="UP000325902"/>
    </source>
</evidence>
<dbReference type="InterPro" id="IPR000627">
    <property type="entry name" value="Intradiol_dOase_C"/>
</dbReference>
<dbReference type="Pfam" id="PF00775">
    <property type="entry name" value="Dioxygenase_C"/>
    <property type="match status" value="1"/>
</dbReference>
<feature type="signal peptide" evidence="1">
    <location>
        <begin position="1"/>
        <end position="19"/>
    </location>
</feature>
<feature type="domain" description="Intradiol ring-cleavage dioxygenases" evidence="2">
    <location>
        <begin position="108"/>
        <end position="228"/>
    </location>
</feature>
<dbReference type="OrthoDB" id="121380at2759"/>
<evidence type="ECO:0000259" key="2">
    <source>
        <dbReference type="Pfam" id="PF00775"/>
    </source>
</evidence>